<dbReference type="Pfam" id="PF07114">
    <property type="entry name" value="TMEM126"/>
    <property type="match status" value="1"/>
</dbReference>
<name>A0A023GAE0_AMBTT</name>
<keyword evidence="4" id="KW-0496">Mitochondrion</keyword>
<comment type="subcellular location">
    <subcellularLocation>
        <location evidence="1">Mitochondrion membrane</location>
        <topology evidence="1">Multi-pass membrane protein</topology>
    </subcellularLocation>
</comment>
<evidence type="ECO:0000256" key="6">
    <source>
        <dbReference type="SAM" id="Phobius"/>
    </source>
</evidence>
<dbReference type="GO" id="GO:0031966">
    <property type="term" value="C:mitochondrial membrane"/>
    <property type="evidence" value="ECO:0007669"/>
    <property type="project" value="UniProtKB-SubCell"/>
</dbReference>
<evidence type="ECO:0000256" key="3">
    <source>
        <dbReference type="ARBA" id="ARBA00022989"/>
    </source>
</evidence>
<evidence type="ECO:0000313" key="7">
    <source>
        <dbReference type="EMBL" id="JAC29863.1"/>
    </source>
</evidence>
<evidence type="ECO:0000256" key="1">
    <source>
        <dbReference type="ARBA" id="ARBA00004225"/>
    </source>
</evidence>
<feature type="transmembrane region" description="Helical" evidence="6">
    <location>
        <begin position="134"/>
        <end position="159"/>
    </location>
</feature>
<proteinExistence type="evidence at transcript level"/>
<dbReference type="EMBL" id="GBBM01005555">
    <property type="protein sequence ID" value="JAC29863.1"/>
    <property type="molecule type" value="mRNA"/>
</dbReference>
<feature type="transmembrane region" description="Helical" evidence="6">
    <location>
        <begin position="93"/>
        <end position="113"/>
    </location>
</feature>
<sequence length="225" mass="24762">MSQHSKLYDSLNSTSHSGVIARASPGDAPPGAVLLSKEEALKHQLDLFAHWKPKRDVLPITCGAAIAGVAASFGGLVLNAIFRKHFLLRHAGFLSTTAPTIGLPGMFAFMLSTKTLHDLVLMNSQCVICTQMKAVCWQLTFGVIYPSIMAPVACINVAMRSFTYPVLPFQTHYKEILREILSVLQKHRVKVGGLAAFQCVLAFTLNHMQIRSILKVHRKLNAERL</sequence>
<keyword evidence="2 6" id="KW-0812">Transmembrane</keyword>
<evidence type="ECO:0000256" key="4">
    <source>
        <dbReference type="ARBA" id="ARBA00023128"/>
    </source>
</evidence>
<dbReference type="AlphaFoldDB" id="A0A023GAE0"/>
<dbReference type="PANTHER" id="PTHR16296">
    <property type="entry name" value="UNCHARACTERIZED HYPOTHALAMUS PROTEIN HT007"/>
    <property type="match status" value="1"/>
</dbReference>
<evidence type="ECO:0000256" key="5">
    <source>
        <dbReference type="ARBA" id="ARBA00023136"/>
    </source>
</evidence>
<protein>
    <submittedName>
        <fullName evidence="7">Putative conserved plasma membrane protein</fullName>
    </submittedName>
</protein>
<reference evidence="7" key="1">
    <citation type="submission" date="2014-03" db="EMBL/GenBank/DDBJ databases">
        <title>The sialotranscriptome of Amblyomma triste, Amblyomma parvum and Amblyomma cajennense ticks, uncovered by 454-based RNA-seq.</title>
        <authorList>
            <person name="Garcia G.R."/>
            <person name="Gardinassi L.G."/>
            <person name="Ribeiro J.M."/>
            <person name="Anatriello E."/>
            <person name="Ferreira B.R."/>
            <person name="Moreira H.N."/>
            <person name="Mafra C."/>
            <person name="Olegario M.M."/>
            <person name="Szabo P.J."/>
            <person name="Miranda-Santos I.K."/>
            <person name="Maruyama S.R."/>
        </authorList>
    </citation>
    <scope>NUCLEOTIDE SEQUENCE</scope>
    <source>
        <strain evidence="7">Mato Grasso do Sul</strain>
        <tissue evidence="7">Salivary glands</tissue>
    </source>
</reference>
<accession>A0A023GAE0</accession>
<dbReference type="InterPro" id="IPR009801">
    <property type="entry name" value="TMEM126"/>
</dbReference>
<organism evidence="7">
    <name type="scientific">Amblyomma triste</name>
    <name type="common">Neotropical tick</name>
    <dbReference type="NCBI Taxonomy" id="251400"/>
    <lineage>
        <taxon>Eukaryota</taxon>
        <taxon>Metazoa</taxon>
        <taxon>Ecdysozoa</taxon>
        <taxon>Arthropoda</taxon>
        <taxon>Chelicerata</taxon>
        <taxon>Arachnida</taxon>
        <taxon>Acari</taxon>
        <taxon>Parasitiformes</taxon>
        <taxon>Ixodida</taxon>
        <taxon>Ixodoidea</taxon>
        <taxon>Ixodidae</taxon>
        <taxon>Amblyomminae</taxon>
        <taxon>Amblyomma</taxon>
    </lineage>
</organism>
<keyword evidence="3 6" id="KW-1133">Transmembrane helix</keyword>
<dbReference type="GO" id="GO:0032981">
    <property type="term" value="P:mitochondrial respiratory chain complex I assembly"/>
    <property type="evidence" value="ECO:0007669"/>
    <property type="project" value="TreeGrafter"/>
</dbReference>
<feature type="transmembrane region" description="Helical" evidence="6">
    <location>
        <begin position="57"/>
        <end position="81"/>
    </location>
</feature>
<keyword evidence="5 6" id="KW-0472">Membrane</keyword>
<evidence type="ECO:0000256" key="2">
    <source>
        <dbReference type="ARBA" id="ARBA00022692"/>
    </source>
</evidence>
<dbReference type="PANTHER" id="PTHR16296:SF2">
    <property type="entry name" value="TRANSMEMBRANE PROTEIN 126A"/>
    <property type="match status" value="1"/>
</dbReference>